<dbReference type="PANTHER" id="PTHR11552:SF152">
    <property type="entry name" value="OXIDASE (CODA), PUTATIVE (AFU_ORTHOLOGUE AFUA_8G04090)-RELATED"/>
    <property type="match status" value="1"/>
</dbReference>
<dbReference type="AlphaFoldDB" id="R4XEI7"/>
<comment type="cofactor">
    <cofactor evidence="2">
        <name>FAD</name>
        <dbReference type="ChEBI" id="CHEBI:57692"/>
    </cofactor>
</comment>
<dbReference type="Proteomes" id="UP000013776">
    <property type="component" value="Unassembled WGS sequence"/>
</dbReference>
<dbReference type="VEuPathDB" id="FungiDB:TAPDE_004691"/>
<comment type="caution">
    <text evidence="4">The sequence shown here is derived from an EMBL/GenBank/DDBJ whole genome shotgun (WGS) entry which is preliminary data.</text>
</comment>
<reference evidence="4 5" key="1">
    <citation type="journal article" date="2013" name="MBio">
        <title>Genome sequencing of the plant pathogen Taphrina deformans, the causal agent of peach leaf curl.</title>
        <authorList>
            <person name="Cisse O.H."/>
            <person name="Almeida J.M.G.C.F."/>
            <person name="Fonseca A."/>
            <person name="Kumar A.A."/>
            <person name="Salojaervi J."/>
            <person name="Overmyer K."/>
            <person name="Hauser P.M."/>
            <person name="Pagni M."/>
        </authorList>
    </citation>
    <scope>NUCLEOTIDE SEQUENCE [LARGE SCALE GENOMIC DNA]</scope>
    <source>
        <strain evidence="5">PYCC 5710 / ATCC 11124 / CBS 356.35 / IMI 108563 / JCM 9778 / NBRC 8474</strain>
    </source>
</reference>
<dbReference type="PANTHER" id="PTHR11552">
    <property type="entry name" value="GLUCOSE-METHANOL-CHOLINE GMC OXIDOREDUCTASE"/>
    <property type="match status" value="1"/>
</dbReference>
<evidence type="ECO:0000256" key="2">
    <source>
        <dbReference type="PIRSR" id="PIRSR000137-2"/>
    </source>
</evidence>
<dbReference type="SUPFAM" id="SSF51905">
    <property type="entry name" value="FAD/NAD(P)-binding domain"/>
    <property type="match status" value="1"/>
</dbReference>
<dbReference type="PIRSF" id="PIRSF000137">
    <property type="entry name" value="Alcohol_oxidase"/>
    <property type="match status" value="1"/>
</dbReference>
<accession>R4XEI7</accession>
<dbReference type="Pfam" id="PF05199">
    <property type="entry name" value="GMC_oxred_C"/>
    <property type="match status" value="1"/>
</dbReference>
<comment type="similarity">
    <text evidence="1">Belongs to the GMC oxidoreductase family.</text>
</comment>
<organism evidence="4 5">
    <name type="scientific">Taphrina deformans (strain PYCC 5710 / ATCC 11124 / CBS 356.35 / IMI 108563 / JCM 9778 / NBRC 8474)</name>
    <name type="common">Peach leaf curl fungus</name>
    <name type="synonym">Lalaria deformans</name>
    <dbReference type="NCBI Taxonomy" id="1097556"/>
    <lineage>
        <taxon>Eukaryota</taxon>
        <taxon>Fungi</taxon>
        <taxon>Dikarya</taxon>
        <taxon>Ascomycota</taxon>
        <taxon>Taphrinomycotina</taxon>
        <taxon>Taphrinomycetes</taxon>
        <taxon>Taphrinales</taxon>
        <taxon>Taphrinaceae</taxon>
        <taxon>Taphrina</taxon>
    </lineage>
</organism>
<dbReference type="InterPro" id="IPR012132">
    <property type="entry name" value="GMC_OxRdtase"/>
</dbReference>
<name>R4XEI7_TAPDE</name>
<dbReference type="eggNOG" id="KOG1238">
    <property type="taxonomic scope" value="Eukaryota"/>
</dbReference>
<dbReference type="PROSITE" id="PS00624">
    <property type="entry name" value="GMC_OXRED_2"/>
    <property type="match status" value="1"/>
</dbReference>
<evidence type="ECO:0000313" key="4">
    <source>
        <dbReference type="EMBL" id="CCG84257.1"/>
    </source>
</evidence>
<dbReference type="Gene3D" id="3.30.410.40">
    <property type="match status" value="1"/>
</dbReference>
<proteinExistence type="inferred from homology"/>
<dbReference type="InterPro" id="IPR000172">
    <property type="entry name" value="GMC_OxRdtase_N"/>
</dbReference>
<feature type="domain" description="Glucose-methanol-choline oxidoreductase N-terminal" evidence="3">
    <location>
        <begin position="263"/>
        <end position="277"/>
    </location>
</feature>
<dbReference type="STRING" id="1097556.R4XEI7"/>
<dbReference type="Pfam" id="PF00732">
    <property type="entry name" value="GMC_oxred_N"/>
    <property type="match status" value="1"/>
</dbReference>
<keyword evidence="5" id="KW-1185">Reference proteome</keyword>
<dbReference type="OrthoDB" id="269227at2759"/>
<dbReference type="GO" id="GO:0016614">
    <property type="term" value="F:oxidoreductase activity, acting on CH-OH group of donors"/>
    <property type="evidence" value="ECO:0007669"/>
    <property type="project" value="InterPro"/>
</dbReference>
<dbReference type="SUPFAM" id="SSF54373">
    <property type="entry name" value="FAD-linked reductases, C-terminal domain"/>
    <property type="match status" value="1"/>
</dbReference>
<evidence type="ECO:0000313" key="5">
    <source>
        <dbReference type="Proteomes" id="UP000013776"/>
    </source>
</evidence>
<dbReference type="InterPro" id="IPR007867">
    <property type="entry name" value="GMC_OxRtase_C"/>
</dbReference>
<evidence type="ECO:0000256" key="1">
    <source>
        <dbReference type="ARBA" id="ARBA00010790"/>
    </source>
</evidence>
<keyword evidence="2" id="KW-0285">Flavoprotein</keyword>
<evidence type="ECO:0000259" key="3">
    <source>
        <dbReference type="PROSITE" id="PS00624"/>
    </source>
</evidence>
<keyword evidence="2" id="KW-0274">FAD</keyword>
<sequence length="531" mass="58369">MATVDSLTKTSFDYCIVGGGTAGCVIASRLATYLPHAKILLIEAGPSDLNLPQVLNLRKWLTLLGGEFDFDYGTTEQARGNSHIRHSRAKLLGGCSSHNTLISYRPFRRDMEEWESLGAAGWSFKEMTRALDRLRNNVTPIHPRHRNQLVKDWIKSASTALDIPIIDDFNATIRRDGQFKSGTGFFSISYNPEDNSRSSASVAYIHPILKGEEHRPNLTIVTNAWVSKINFDDSMTARSLDVKLASGESLKVHARTEIILCAGAIDTPRLLLHSGVGPKAQLDSLEMPVLLDAPGVGKNLQDHPESIIMFEMNRPVPQETTMDSDAGVFICTDGGKSADVMMHCYQIPFTLNTARLGYDTPTHAFCMTPNIPRSQSRGQVYLTSSDPSVKPALDFKYFEDEENYDEKIIIQGLKAARKIAAQAPFSEWIKREVAPGPSVQTDEELGVYGRQVAHTVYHPAGTCKMGSGSDASAVTTPDLKVKGTRHLRIADASVFPSMVSINPMLTVLGIGERCAEFIAEEAGWARDTARL</sequence>
<protein>
    <recommendedName>
        <fullName evidence="3">Glucose-methanol-choline oxidoreductase N-terminal domain-containing protein</fullName>
    </recommendedName>
</protein>
<feature type="binding site" evidence="2">
    <location>
        <position position="226"/>
    </location>
    <ligand>
        <name>FAD</name>
        <dbReference type="ChEBI" id="CHEBI:57692"/>
    </ligand>
</feature>
<dbReference type="GO" id="GO:0050660">
    <property type="term" value="F:flavin adenine dinucleotide binding"/>
    <property type="evidence" value="ECO:0007669"/>
    <property type="project" value="InterPro"/>
</dbReference>
<dbReference type="InterPro" id="IPR036188">
    <property type="entry name" value="FAD/NAD-bd_sf"/>
</dbReference>
<gene>
    <name evidence="4" type="ORF">TAPDE_004691</name>
</gene>
<dbReference type="Gene3D" id="3.50.50.60">
    <property type="entry name" value="FAD/NAD(P)-binding domain"/>
    <property type="match status" value="1"/>
</dbReference>
<dbReference type="EMBL" id="CAHR02000216">
    <property type="protein sequence ID" value="CCG84257.1"/>
    <property type="molecule type" value="Genomic_DNA"/>
</dbReference>